<dbReference type="AlphaFoldDB" id="A0A644WJL8"/>
<sequence>MKKVAGTTLIESLVATIIILSVVGISSVIIAGSLRSHTSMPGIIAISASDSLCEQIIRDGSFSDREFSQNGLNFSVTFSTYSYSRNILKMNVVATNGLNQKIGSFNYLIPDY</sequence>
<organism evidence="2">
    <name type="scientific">bioreactor metagenome</name>
    <dbReference type="NCBI Taxonomy" id="1076179"/>
    <lineage>
        <taxon>unclassified sequences</taxon>
        <taxon>metagenomes</taxon>
        <taxon>ecological metagenomes</taxon>
    </lineage>
</organism>
<keyword evidence="1" id="KW-0472">Membrane</keyword>
<keyword evidence="1" id="KW-0812">Transmembrane</keyword>
<name>A0A644WJL8_9ZZZZ</name>
<gene>
    <name evidence="2" type="ORF">SDC9_50346</name>
</gene>
<evidence type="ECO:0008006" key="3">
    <source>
        <dbReference type="Google" id="ProtNLM"/>
    </source>
</evidence>
<evidence type="ECO:0000256" key="1">
    <source>
        <dbReference type="SAM" id="Phobius"/>
    </source>
</evidence>
<feature type="transmembrane region" description="Helical" evidence="1">
    <location>
        <begin position="12"/>
        <end position="34"/>
    </location>
</feature>
<keyword evidence="1" id="KW-1133">Transmembrane helix</keyword>
<accession>A0A644WJL8</accession>
<evidence type="ECO:0000313" key="2">
    <source>
        <dbReference type="EMBL" id="MPM04076.1"/>
    </source>
</evidence>
<dbReference type="EMBL" id="VSSQ01001007">
    <property type="protein sequence ID" value="MPM04076.1"/>
    <property type="molecule type" value="Genomic_DNA"/>
</dbReference>
<proteinExistence type="predicted"/>
<protein>
    <recommendedName>
        <fullName evidence="3">Type II secretion system protein</fullName>
    </recommendedName>
</protein>
<reference evidence="2" key="1">
    <citation type="submission" date="2019-08" db="EMBL/GenBank/DDBJ databases">
        <authorList>
            <person name="Kucharzyk K."/>
            <person name="Murdoch R.W."/>
            <person name="Higgins S."/>
            <person name="Loffler F."/>
        </authorList>
    </citation>
    <scope>NUCLEOTIDE SEQUENCE</scope>
</reference>
<comment type="caution">
    <text evidence="2">The sequence shown here is derived from an EMBL/GenBank/DDBJ whole genome shotgun (WGS) entry which is preliminary data.</text>
</comment>